<accession>A0AA88DD85</accession>
<evidence type="ECO:0000313" key="3">
    <source>
        <dbReference type="Proteomes" id="UP001187192"/>
    </source>
</evidence>
<dbReference type="Gramene" id="FCD_00013396-RA">
    <property type="protein sequence ID" value="FCD_00013396-RA:cds"/>
    <property type="gene ID" value="FCD_00013396"/>
</dbReference>
<comment type="caution">
    <text evidence="2">The sequence shown here is derived from an EMBL/GenBank/DDBJ whole genome shotgun (WGS) entry which is preliminary data.</text>
</comment>
<name>A0AA88DD85_FICCA</name>
<sequence length="85" mass="8808">MASGSDKANAGDLEACTSGNQVNLQDKKPNTNGTTSSSLEKALAKRALLGSRRQHQAGGRRVSSNAPRSLPSRLSKVSLAEDAAD</sequence>
<gene>
    <name evidence="2" type="ORF">TIFTF001_024344</name>
</gene>
<feature type="region of interest" description="Disordered" evidence="1">
    <location>
        <begin position="1"/>
        <end position="85"/>
    </location>
</feature>
<evidence type="ECO:0000313" key="2">
    <source>
        <dbReference type="EMBL" id="GMN55223.1"/>
    </source>
</evidence>
<dbReference type="EMBL" id="BTGU01000055">
    <property type="protein sequence ID" value="GMN55223.1"/>
    <property type="molecule type" value="Genomic_DNA"/>
</dbReference>
<evidence type="ECO:0000256" key="1">
    <source>
        <dbReference type="SAM" id="MobiDB-lite"/>
    </source>
</evidence>
<dbReference type="AlphaFoldDB" id="A0AA88DD85"/>
<dbReference type="Proteomes" id="UP001187192">
    <property type="component" value="Unassembled WGS sequence"/>
</dbReference>
<protein>
    <submittedName>
        <fullName evidence="2">Uncharacterized protein</fullName>
    </submittedName>
</protein>
<reference evidence="2" key="1">
    <citation type="submission" date="2023-07" db="EMBL/GenBank/DDBJ databases">
        <title>draft genome sequence of fig (Ficus carica).</title>
        <authorList>
            <person name="Takahashi T."/>
            <person name="Nishimura K."/>
        </authorList>
    </citation>
    <scope>NUCLEOTIDE SEQUENCE</scope>
</reference>
<proteinExistence type="predicted"/>
<keyword evidence="3" id="KW-1185">Reference proteome</keyword>
<feature type="compositionally biased region" description="Polar residues" evidence="1">
    <location>
        <begin position="17"/>
        <end position="39"/>
    </location>
</feature>
<organism evidence="2 3">
    <name type="scientific">Ficus carica</name>
    <name type="common">Common fig</name>
    <dbReference type="NCBI Taxonomy" id="3494"/>
    <lineage>
        <taxon>Eukaryota</taxon>
        <taxon>Viridiplantae</taxon>
        <taxon>Streptophyta</taxon>
        <taxon>Embryophyta</taxon>
        <taxon>Tracheophyta</taxon>
        <taxon>Spermatophyta</taxon>
        <taxon>Magnoliopsida</taxon>
        <taxon>eudicotyledons</taxon>
        <taxon>Gunneridae</taxon>
        <taxon>Pentapetalae</taxon>
        <taxon>rosids</taxon>
        <taxon>fabids</taxon>
        <taxon>Rosales</taxon>
        <taxon>Moraceae</taxon>
        <taxon>Ficeae</taxon>
        <taxon>Ficus</taxon>
    </lineage>
</organism>